<protein>
    <submittedName>
        <fullName evidence="1">Uncharacterized protein</fullName>
    </submittedName>
</protein>
<proteinExistence type="predicted"/>
<keyword evidence="2" id="KW-1185">Reference proteome</keyword>
<dbReference type="RefSeq" id="WP_009516359.1">
    <property type="nucleotide sequence ID" value="NZ_CCAE010000093.1"/>
</dbReference>
<dbReference type="Proteomes" id="UP000028878">
    <property type="component" value="Unassembled WGS sequence"/>
</dbReference>
<dbReference type="EMBL" id="CCAE010000093">
    <property type="protein sequence ID" value="CDN90554.1"/>
    <property type="molecule type" value="Genomic_DNA"/>
</dbReference>
<accession>A0A1L1PP68</accession>
<reference evidence="2" key="1">
    <citation type="submission" date="2014-02" db="EMBL/GenBank/DDBJ databases">
        <authorList>
            <person name="Gan H."/>
        </authorList>
    </citation>
    <scope>NUCLEOTIDE SEQUENCE [LARGE SCALE GENOMIC DNA]</scope>
    <source>
        <strain evidence="2">S1</strain>
    </source>
</reference>
<evidence type="ECO:0000313" key="1">
    <source>
        <dbReference type="EMBL" id="CDN90554.1"/>
    </source>
</evidence>
<sequence>MQQNPLPSSVTGIDSLIHAAGHHRPLAPGLPATDLAPLLDDVRDAMVAIYCDHDAQAAHRIEHARSLLRDQAGSSMAAWSLLEEAAFHLRLHHPWSALSALRQAGDALLMVRLDGGRA</sequence>
<gene>
    <name evidence="1" type="ORF">BN948_04999</name>
</gene>
<dbReference type="AlphaFoldDB" id="A0A1L1PP68"/>
<name>A0A1L1PP68_HYDIT</name>
<evidence type="ECO:0000313" key="2">
    <source>
        <dbReference type="Proteomes" id="UP000028878"/>
    </source>
</evidence>
<reference evidence="2" key="2">
    <citation type="submission" date="2014-11" db="EMBL/GenBank/DDBJ databases">
        <title>Draft genome sequence of Hydrogenophaga intermedia S1.</title>
        <authorList>
            <person name="Gan H.M."/>
            <person name="Chew T.H."/>
            <person name="Stolz A."/>
        </authorList>
    </citation>
    <scope>NUCLEOTIDE SEQUENCE [LARGE SCALE GENOMIC DNA]</scope>
    <source>
        <strain evidence="2">S1</strain>
    </source>
</reference>
<organism evidence="1 2">
    <name type="scientific">Hydrogenophaga intermedia</name>
    <dbReference type="NCBI Taxonomy" id="65786"/>
    <lineage>
        <taxon>Bacteria</taxon>
        <taxon>Pseudomonadati</taxon>
        <taxon>Pseudomonadota</taxon>
        <taxon>Betaproteobacteria</taxon>
        <taxon>Burkholderiales</taxon>
        <taxon>Comamonadaceae</taxon>
        <taxon>Hydrogenophaga</taxon>
    </lineage>
</organism>